<organism evidence="2 3">
    <name type="scientific">Erythrobacter rubeus</name>
    <dbReference type="NCBI Taxonomy" id="2760803"/>
    <lineage>
        <taxon>Bacteria</taxon>
        <taxon>Pseudomonadati</taxon>
        <taxon>Pseudomonadota</taxon>
        <taxon>Alphaproteobacteria</taxon>
        <taxon>Sphingomonadales</taxon>
        <taxon>Erythrobacteraceae</taxon>
        <taxon>Erythrobacter/Porphyrobacter group</taxon>
        <taxon>Erythrobacter</taxon>
    </lineage>
</organism>
<feature type="transmembrane region" description="Helical" evidence="1">
    <location>
        <begin position="6"/>
        <end position="26"/>
    </location>
</feature>
<dbReference type="RefSeq" id="WP_190788360.1">
    <property type="nucleotide sequence ID" value="NZ_JACXLC010000001.1"/>
</dbReference>
<feature type="transmembrane region" description="Helical" evidence="1">
    <location>
        <begin position="38"/>
        <end position="61"/>
    </location>
</feature>
<keyword evidence="3" id="KW-1185">Reference proteome</keyword>
<proteinExistence type="predicted"/>
<comment type="caution">
    <text evidence="2">The sequence shown here is derived from an EMBL/GenBank/DDBJ whole genome shotgun (WGS) entry which is preliminary data.</text>
</comment>
<sequence>MTSTLWIGLAGTVLGLAFLINAYRTLRVSIHGHAANAARIHIPVVIMFLPVLWFIVAVKYFSG</sequence>
<reference evidence="2 3" key="1">
    <citation type="submission" date="2020-09" db="EMBL/GenBank/DDBJ databases">
        <authorList>
            <person name="Yoon J.-W."/>
        </authorList>
    </citation>
    <scope>NUCLEOTIDE SEQUENCE [LARGE SCALE GENOMIC DNA]</scope>
    <source>
        <strain evidence="2 3">KMU-140</strain>
    </source>
</reference>
<dbReference type="Proteomes" id="UP000635384">
    <property type="component" value="Unassembled WGS sequence"/>
</dbReference>
<name>A0ABR8KQD0_9SPHN</name>
<evidence type="ECO:0000256" key="1">
    <source>
        <dbReference type="SAM" id="Phobius"/>
    </source>
</evidence>
<keyword evidence="1" id="KW-0812">Transmembrane</keyword>
<evidence type="ECO:0000313" key="3">
    <source>
        <dbReference type="Proteomes" id="UP000635384"/>
    </source>
</evidence>
<evidence type="ECO:0000313" key="2">
    <source>
        <dbReference type="EMBL" id="MBD2842942.1"/>
    </source>
</evidence>
<protein>
    <submittedName>
        <fullName evidence="2">Uncharacterized protein</fullName>
    </submittedName>
</protein>
<gene>
    <name evidence="2" type="ORF">IB285_11835</name>
</gene>
<dbReference type="EMBL" id="JACXLC010000001">
    <property type="protein sequence ID" value="MBD2842942.1"/>
    <property type="molecule type" value="Genomic_DNA"/>
</dbReference>
<accession>A0ABR8KQD0</accession>
<keyword evidence="1" id="KW-0472">Membrane</keyword>
<keyword evidence="1" id="KW-1133">Transmembrane helix</keyword>